<evidence type="ECO:0000313" key="2">
    <source>
        <dbReference type="Proteomes" id="UP000724874"/>
    </source>
</evidence>
<keyword evidence="2" id="KW-1185">Reference proteome</keyword>
<reference evidence="1" key="1">
    <citation type="submission" date="2020-11" db="EMBL/GenBank/DDBJ databases">
        <authorList>
            <consortium name="DOE Joint Genome Institute"/>
            <person name="Ahrendt S."/>
            <person name="Riley R."/>
            <person name="Andreopoulos W."/>
            <person name="LaButti K."/>
            <person name="Pangilinan J."/>
            <person name="Ruiz-duenas F.J."/>
            <person name="Barrasa J.M."/>
            <person name="Sanchez-Garcia M."/>
            <person name="Camarero S."/>
            <person name="Miyauchi S."/>
            <person name="Serrano A."/>
            <person name="Linde D."/>
            <person name="Babiker R."/>
            <person name="Drula E."/>
            <person name="Ayuso-Fernandez I."/>
            <person name="Pacheco R."/>
            <person name="Padilla G."/>
            <person name="Ferreira P."/>
            <person name="Barriuso J."/>
            <person name="Kellner H."/>
            <person name="Castanera R."/>
            <person name="Alfaro M."/>
            <person name="Ramirez L."/>
            <person name="Pisabarro A.G."/>
            <person name="Kuo A."/>
            <person name="Tritt A."/>
            <person name="Lipzen A."/>
            <person name="He G."/>
            <person name="Yan M."/>
            <person name="Ng V."/>
            <person name="Cullen D."/>
            <person name="Martin F."/>
            <person name="Rosso M.-N."/>
            <person name="Henrissat B."/>
            <person name="Hibbett D."/>
            <person name="Martinez A.T."/>
            <person name="Grigoriev I.V."/>
        </authorList>
    </citation>
    <scope>NUCLEOTIDE SEQUENCE</scope>
    <source>
        <strain evidence="1">AH 44721</strain>
    </source>
</reference>
<protein>
    <submittedName>
        <fullName evidence="1">Uncharacterized protein</fullName>
    </submittedName>
</protein>
<proteinExistence type="predicted"/>
<evidence type="ECO:0000313" key="1">
    <source>
        <dbReference type="EMBL" id="KAF8892337.1"/>
    </source>
</evidence>
<dbReference type="EMBL" id="JADNYJ010000069">
    <property type="protein sequence ID" value="KAF8892337.1"/>
    <property type="molecule type" value="Genomic_DNA"/>
</dbReference>
<dbReference type="AlphaFoldDB" id="A0A9P5NHL1"/>
<dbReference type="OrthoDB" id="2745898at2759"/>
<comment type="caution">
    <text evidence="1">The sequence shown here is derived from an EMBL/GenBank/DDBJ whole genome shotgun (WGS) entry which is preliminary data.</text>
</comment>
<gene>
    <name evidence="1" type="ORF">CPB84DRAFT_1340035</name>
</gene>
<sequence length="328" mass="37091">MFPTTPSCRFSQEIIDIVIDELFVLGTSKKCLSNVALASRSCLHRARSHLFGTINLDHSLCPWSKCEDCVTLCSLLTNTPSIKYHIRKLIVGALYSSLSTTEIECGVHANTEARHTFTSEFNKELSIQQLKHLATIASLLGSLRCIQINYCLTATYLDWHELSTVCVQNPIAPFCRQESLTSLTVCRIYDVPFSFIRSILKMSQLTSLILDRITVEDDGGGQSYPVQCLLNHLHTFGLELTLGGNIDMHWIGTIILDAASQSIHKLRWQDFTAPRFSSMSFNSRYLLNLIRLFLVLQRMPLSVNLLHFKSCRYPVGHTKRKSDLSFVI</sequence>
<dbReference type="Proteomes" id="UP000724874">
    <property type="component" value="Unassembled WGS sequence"/>
</dbReference>
<accession>A0A9P5NHL1</accession>
<name>A0A9P5NHL1_GYMJU</name>
<organism evidence="1 2">
    <name type="scientific">Gymnopilus junonius</name>
    <name type="common">Spectacular rustgill mushroom</name>
    <name type="synonym">Gymnopilus spectabilis subsp. junonius</name>
    <dbReference type="NCBI Taxonomy" id="109634"/>
    <lineage>
        <taxon>Eukaryota</taxon>
        <taxon>Fungi</taxon>
        <taxon>Dikarya</taxon>
        <taxon>Basidiomycota</taxon>
        <taxon>Agaricomycotina</taxon>
        <taxon>Agaricomycetes</taxon>
        <taxon>Agaricomycetidae</taxon>
        <taxon>Agaricales</taxon>
        <taxon>Agaricineae</taxon>
        <taxon>Hymenogastraceae</taxon>
        <taxon>Gymnopilus</taxon>
    </lineage>
</organism>